<feature type="region of interest" description="Disordered" evidence="1">
    <location>
        <begin position="375"/>
        <end position="397"/>
    </location>
</feature>
<proteinExistence type="predicted"/>
<accession>Q6EQA5</accession>
<feature type="compositionally biased region" description="Acidic residues" evidence="1">
    <location>
        <begin position="170"/>
        <end position="181"/>
    </location>
</feature>
<feature type="transmembrane region" description="Helical" evidence="2">
    <location>
        <begin position="452"/>
        <end position="481"/>
    </location>
</feature>
<keyword evidence="2" id="KW-0472">Membrane</keyword>
<evidence type="ECO:0000313" key="5">
    <source>
        <dbReference type="Proteomes" id="UP000000763"/>
    </source>
</evidence>
<evidence type="ECO:0000256" key="2">
    <source>
        <dbReference type="SAM" id="Phobius"/>
    </source>
</evidence>
<reference evidence="5" key="4">
    <citation type="journal article" date="2008" name="Nucleic Acids Res.">
        <title>The rice annotation project database (RAP-DB): 2008 update.</title>
        <authorList>
            <consortium name="The rice annotation project (RAP)"/>
        </authorList>
    </citation>
    <scope>GENOME REANNOTATION</scope>
    <source>
        <strain evidence="5">cv. Nipponbare</strain>
    </source>
</reference>
<evidence type="ECO:0000313" key="4">
    <source>
        <dbReference type="EMBL" id="BAD29165.1"/>
    </source>
</evidence>
<dbReference type="EMBL" id="AP005678">
    <property type="protein sequence ID" value="BAD29000.1"/>
    <property type="molecule type" value="Genomic_DNA"/>
</dbReference>
<name>Q6EQA5_ORYSJ</name>
<gene>
    <name evidence="3" type="ORF">OJ1116_F08.26</name>
    <name evidence="4" type="ORF">P0448B03.37</name>
</gene>
<evidence type="ECO:0000313" key="3">
    <source>
        <dbReference type="EMBL" id="BAD29000.1"/>
    </source>
</evidence>
<protein>
    <submittedName>
        <fullName evidence="4">Cell wall protein-like</fullName>
    </submittedName>
</protein>
<organism evidence="4 5">
    <name type="scientific">Oryza sativa subsp. japonica</name>
    <name type="common">Rice</name>
    <dbReference type="NCBI Taxonomy" id="39947"/>
    <lineage>
        <taxon>Eukaryota</taxon>
        <taxon>Viridiplantae</taxon>
        <taxon>Streptophyta</taxon>
        <taxon>Embryophyta</taxon>
        <taxon>Tracheophyta</taxon>
        <taxon>Spermatophyta</taxon>
        <taxon>Magnoliopsida</taxon>
        <taxon>Liliopsida</taxon>
        <taxon>Poales</taxon>
        <taxon>Poaceae</taxon>
        <taxon>BOP clade</taxon>
        <taxon>Oryzoideae</taxon>
        <taxon>Oryzeae</taxon>
        <taxon>Oryzinae</taxon>
        <taxon>Oryza</taxon>
        <taxon>Oryza sativa</taxon>
    </lineage>
</organism>
<reference evidence="5" key="3">
    <citation type="journal article" date="2005" name="Nature">
        <title>The map-based sequence of the rice genome.</title>
        <authorList>
            <consortium name="International rice genome sequencing project (IRGSP)"/>
            <person name="Matsumoto T."/>
            <person name="Wu J."/>
            <person name="Kanamori H."/>
            <person name="Katayose Y."/>
            <person name="Fujisawa M."/>
            <person name="Namiki N."/>
            <person name="Mizuno H."/>
            <person name="Yamamoto K."/>
            <person name="Antonio B.A."/>
            <person name="Baba T."/>
            <person name="Sakata K."/>
            <person name="Nagamura Y."/>
            <person name="Aoki H."/>
            <person name="Arikawa K."/>
            <person name="Arita K."/>
            <person name="Bito T."/>
            <person name="Chiden Y."/>
            <person name="Fujitsuka N."/>
            <person name="Fukunaka R."/>
            <person name="Hamada M."/>
            <person name="Harada C."/>
            <person name="Hayashi A."/>
            <person name="Hijishita S."/>
            <person name="Honda M."/>
            <person name="Hosokawa S."/>
            <person name="Ichikawa Y."/>
            <person name="Idonuma A."/>
            <person name="Iijima M."/>
            <person name="Ikeda M."/>
            <person name="Ikeno M."/>
            <person name="Ito K."/>
            <person name="Ito S."/>
            <person name="Ito T."/>
            <person name="Ito Y."/>
            <person name="Ito Y."/>
            <person name="Iwabuchi A."/>
            <person name="Kamiya K."/>
            <person name="Karasawa W."/>
            <person name="Kurita K."/>
            <person name="Katagiri S."/>
            <person name="Kikuta A."/>
            <person name="Kobayashi H."/>
            <person name="Kobayashi N."/>
            <person name="Machita K."/>
            <person name="Maehara T."/>
            <person name="Masukawa M."/>
            <person name="Mizubayashi T."/>
            <person name="Mukai Y."/>
            <person name="Nagasaki H."/>
            <person name="Nagata Y."/>
            <person name="Naito S."/>
            <person name="Nakashima M."/>
            <person name="Nakama Y."/>
            <person name="Nakamichi Y."/>
            <person name="Nakamura M."/>
            <person name="Meguro A."/>
            <person name="Negishi M."/>
            <person name="Ohta I."/>
            <person name="Ohta T."/>
            <person name="Okamoto M."/>
            <person name="Ono N."/>
            <person name="Saji S."/>
            <person name="Sakaguchi M."/>
            <person name="Sakai K."/>
            <person name="Shibata M."/>
            <person name="Shimokawa T."/>
            <person name="Song J."/>
            <person name="Takazaki Y."/>
            <person name="Terasawa K."/>
            <person name="Tsugane M."/>
            <person name="Tsuji K."/>
            <person name="Ueda S."/>
            <person name="Waki K."/>
            <person name="Yamagata H."/>
            <person name="Yamamoto M."/>
            <person name="Yamamoto S."/>
            <person name="Yamane H."/>
            <person name="Yoshiki S."/>
            <person name="Yoshihara R."/>
            <person name="Yukawa K."/>
            <person name="Zhong H."/>
            <person name="Yano M."/>
            <person name="Yuan Q."/>
            <person name="Ouyang S."/>
            <person name="Liu J."/>
            <person name="Jones K.M."/>
            <person name="Gansberger K."/>
            <person name="Moffat K."/>
            <person name="Hill J."/>
            <person name="Bera J."/>
            <person name="Fadrosh D."/>
            <person name="Jin S."/>
            <person name="Johri S."/>
            <person name="Kim M."/>
            <person name="Overton L."/>
            <person name="Reardon M."/>
            <person name="Tsitrin T."/>
            <person name="Vuong H."/>
            <person name="Weaver B."/>
            <person name="Ciecko A."/>
            <person name="Tallon L."/>
            <person name="Jackson J."/>
            <person name="Pai G."/>
            <person name="Aken S.V."/>
            <person name="Utterback T."/>
            <person name="Reidmuller S."/>
            <person name="Feldblyum T."/>
            <person name="Hsiao J."/>
            <person name="Zismann V."/>
            <person name="Iobst S."/>
            <person name="de Vazeille A.R."/>
            <person name="Buell C.R."/>
            <person name="Ying K."/>
            <person name="Li Y."/>
            <person name="Lu T."/>
            <person name="Huang Y."/>
            <person name="Zhao Q."/>
            <person name="Feng Q."/>
            <person name="Zhang L."/>
            <person name="Zhu J."/>
            <person name="Weng Q."/>
            <person name="Mu J."/>
            <person name="Lu Y."/>
            <person name="Fan D."/>
            <person name="Liu Y."/>
            <person name="Guan J."/>
            <person name="Zhang Y."/>
            <person name="Yu S."/>
            <person name="Liu X."/>
            <person name="Zhang Y."/>
            <person name="Hong G."/>
            <person name="Han B."/>
            <person name="Choisne N."/>
            <person name="Demange N."/>
            <person name="Orjeda G."/>
            <person name="Samain S."/>
            <person name="Cattolico L."/>
            <person name="Pelletier E."/>
            <person name="Couloux A."/>
            <person name="Segurens B."/>
            <person name="Wincker P."/>
            <person name="D'Hont A."/>
            <person name="Scarpelli C."/>
            <person name="Weissenbach J."/>
            <person name="Salanoubat M."/>
            <person name="Quetier F."/>
            <person name="Yu Y."/>
            <person name="Kim H.R."/>
            <person name="Rambo T."/>
            <person name="Currie J."/>
            <person name="Collura K."/>
            <person name="Luo M."/>
            <person name="Yang T."/>
            <person name="Ammiraju J.S.S."/>
            <person name="Engler F."/>
            <person name="Soderlund C."/>
            <person name="Wing R.A."/>
            <person name="Palmer L.E."/>
            <person name="de la Bastide M."/>
            <person name="Spiegel L."/>
            <person name="Nascimento L."/>
            <person name="Zutavern T."/>
            <person name="O'Shaughnessy A."/>
            <person name="Dike S."/>
            <person name="Dedhia N."/>
            <person name="Preston R."/>
            <person name="Balija V."/>
            <person name="McCombie W.R."/>
            <person name="Chow T."/>
            <person name="Chen H."/>
            <person name="Chung M."/>
            <person name="Chen C."/>
            <person name="Shaw J."/>
            <person name="Wu H."/>
            <person name="Hsiao K."/>
            <person name="Chao Y."/>
            <person name="Chu M."/>
            <person name="Cheng C."/>
            <person name="Hour A."/>
            <person name="Lee P."/>
            <person name="Lin S."/>
            <person name="Lin Y."/>
            <person name="Liou J."/>
            <person name="Liu S."/>
            <person name="Hsing Y."/>
            <person name="Raghuvanshi S."/>
            <person name="Mohanty A."/>
            <person name="Bharti A.K."/>
            <person name="Gaur A."/>
            <person name="Gupta V."/>
            <person name="Kumar D."/>
            <person name="Ravi V."/>
            <person name="Vij S."/>
            <person name="Kapur A."/>
            <person name="Khurana P."/>
            <person name="Khurana P."/>
            <person name="Khurana J.P."/>
            <person name="Tyagi A.K."/>
            <person name="Gaikwad K."/>
            <person name="Singh A."/>
            <person name="Dalal V."/>
            <person name="Srivastava S."/>
            <person name="Dixit A."/>
            <person name="Pal A.K."/>
            <person name="Ghazi I.A."/>
            <person name="Yadav M."/>
            <person name="Pandit A."/>
            <person name="Bhargava A."/>
            <person name="Sureshbabu K."/>
            <person name="Batra K."/>
            <person name="Sharma T.R."/>
            <person name="Mohapatra T."/>
            <person name="Singh N.K."/>
            <person name="Messing J."/>
            <person name="Nelson A.B."/>
            <person name="Fuks G."/>
            <person name="Kavchok S."/>
            <person name="Keizer G."/>
            <person name="Linton E."/>
            <person name="Llaca V."/>
            <person name="Song R."/>
            <person name="Tanyolac B."/>
            <person name="Young S."/>
            <person name="Ho-Il K."/>
            <person name="Hahn J.H."/>
            <person name="Sangsakoo G."/>
            <person name="Vanavichit A."/>
            <person name="de Mattos Luiz.A.T."/>
            <person name="Zimmer P.D."/>
            <person name="Malone G."/>
            <person name="Dellagostin O."/>
            <person name="de Oliveira A.C."/>
            <person name="Bevan M."/>
            <person name="Bancroft I."/>
            <person name="Minx P."/>
            <person name="Cordum H."/>
            <person name="Wilson R."/>
            <person name="Cheng Z."/>
            <person name="Jin W."/>
            <person name="Jiang J."/>
            <person name="Leong S.A."/>
            <person name="Iwama H."/>
            <person name="Gojobori T."/>
            <person name="Itoh T."/>
            <person name="Niimura Y."/>
            <person name="Fujii Y."/>
            <person name="Habara T."/>
            <person name="Sakai H."/>
            <person name="Sato Y."/>
            <person name="Wilson G."/>
            <person name="Kumar K."/>
            <person name="McCouch S."/>
            <person name="Juretic N."/>
            <person name="Hoen D."/>
            <person name="Wright S."/>
            <person name="Bruskiewich R."/>
            <person name="Bureau T."/>
            <person name="Miyao A."/>
            <person name="Hirochika H."/>
            <person name="Nishikawa T."/>
            <person name="Kadowaki K."/>
            <person name="Sugiura M."/>
            <person name="Burr B."/>
            <person name="Sasaki T."/>
        </authorList>
    </citation>
    <scope>NUCLEOTIDE SEQUENCE [LARGE SCALE GENOMIC DNA]</scope>
    <source>
        <strain evidence="5">cv. Nipponbare</strain>
    </source>
</reference>
<reference evidence="3" key="1">
    <citation type="submission" date="2002-09" db="EMBL/GenBank/DDBJ databases">
        <title>Oryza sativa nipponbare(GA3) genomic DNA, chromosome 9, BAC clone:OJ1116_F08.</title>
        <authorList>
            <person name="Sasaki T."/>
            <person name="Matsumoto T."/>
            <person name="Hattori M."/>
            <person name="Sakaki Y."/>
            <person name="Katayose Y."/>
        </authorList>
    </citation>
    <scope>NUCLEOTIDE SEQUENCE</scope>
</reference>
<feature type="region of interest" description="Disordered" evidence="1">
    <location>
        <begin position="282"/>
        <end position="303"/>
    </location>
</feature>
<evidence type="ECO:0000256" key="1">
    <source>
        <dbReference type="SAM" id="MobiDB-lite"/>
    </source>
</evidence>
<sequence length="524" mass="55318">MAPRKPTKAGSTGEDPSSLGEGWSCFLGKSLVKEADLAELVSSGTLAEGQGTCGGEAVVPSPGDGRTVVFATFFAAGLRLPCDDFLASVLATYEVLSHRRAVRRPIYSMCHDQRRAYASRTKKNRFRLRELHAAAGMAGDEDVGTSKKCKRAVAKGGQVRTRRAAKDAAESDGGEEEEDDREAGSEDDGSHGYTPSPARVKSGVGSHVSPVRPQDIAGANALLAISSSAAKPGAVARKKKKKGKVVQVGCGFSDSEGRLSLLAGAPSGRAVASSSIAAASSSPAYPLSPAETSGSASPPATVVLPPRFRLRSPLPRPRCAGRRRHHLSRHRSAVLFPGKATASPEFRRNAVARVGLSFLLVDVSSGSPLPPGPCISRRCRPSLGMPRRRPRPRLPSDRTPPVSVVVFTVHPRRLVVSRCRLRRRIRSGAFHVVPVSVQLPPAALIVSSPAPVVVVVVLSSFSVVVAPVLVFVLGSASSSLVPAASRLRPRIAAEAVPSPFVSVVPVCLRRARSSLSFPRLVTWW</sequence>
<keyword evidence="2" id="KW-1133">Transmembrane helix</keyword>
<dbReference type="AlphaFoldDB" id="Q6EQA5"/>
<dbReference type="EMBL" id="AP005704">
    <property type="protein sequence ID" value="BAD29165.1"/>
    <property type="molecule type" value="Genomic_DNA"/>
</dbReference>
<keyword evidence="2" id="KW-0812">Transmembrane</keyword>
<reference evidence="4" key="2">
    <citation type="submission" date="2002-09" db="EMBL/GenBank/DDBJ databases">
        <title>Oryza sativa nipponbare(GA3) genomic DNA, chromosome 9, PAC clone:P0448B03.</title>
        <authorList>
            <person name="Sasaki T."/>
            <person name="Matsumoto T."/>
            <person name="Katayose Y."/>
        </authorList>
    </citation>
    <scope>NUCLEOTIDE SEQUENCE</scope>
</reference>
<feature type="region of interest" description="Disordered" evidence="1">
    <location>
        <begin position="137"/>
        <end position="212"/>
    </location>
</feature>
<dbReference type="Proteomes" id="UP000000763">
    <property type="component" value="Chromosome 9"/>
</dbReference>